<evidence type="ECO:0000313" key="3">
    <source>
        <dbReference type="Proteomes" id="UP000005237"/>
    </source>
</evidence>
<dbReference type="EnsemblMetazoa" id="CJA02511.1">
    <property type="protein sequence ID" value="CJA02511.1"/>
    <property type="gene ID" value="WBGene00121715"/>
</dbReference>
<sequence length="139" mass="16277">MRLLRKSRMTGKMLKMESEDEREPNPAKERPVSNMVLQEMWQKDGAEKAYFDYREKRMNAEAELQMLDGAEKLRIMKYFNSFNVIPNKKVDMAAEITVIPDPVIGNEHMELDWQIVLCNEKGEDIEETVPIDEVRPEDA</sequence>
<evidence type="ECO:0000313" key="2">
    <source>
        <dbReference type="EnsemblMetazoa" id="CJA02511.1"/>
    </source>
</evidence>
<accession>A0A8R1DH19</accession>
<proteinExistence type="predicted"/>
<dbReference type="AlphaFoldDB" id="A0A8R1DH19"/>
<feature type="region of interest" description="Disordered" evidence="1">
    <location>
        <begin position="1"/>
        <end position="32"/>
    </location>
</feature>
<reference evidence="2" key="2">
    <citation type="submission" date="2022-06" db="UniProtKB">
        <authorList>
            <consortium name="EnsemblMetazoa"/>
        </authorList>
    </citation>
    <scope>IDENTIFICATION</scope>
    <source>
        <strain evidence="2">DF5081</strain>
    </source>
</reference>
<protein>
    <submittedName>
        <fullName evidence="2">Uncharacterized protein</fullName>
    </submittedName>
</protein>
<evidence type="ECO:0000256" key="1">
    <source>
        <dbReference type="SAM" id="MobiDB-lite"/>
    </source>
</evidence>
<keyword evidence="3" id="KW-1185">Reference proteome</keyword>
<name>A0A8R1DH19_CAEJA</name>
<organism evidence="2 3">
    <name type="scientific">Caenorhabditis japonica</name>
    <dbReference type="NCBI Taxonomy" id="281687"/>
    <lineage>
        <taxon>Eukaryota</taxon>
        <taxon>Metazoa</taxon>
        <taxon>Ecdysozoa</taxon>
        <taxon>Nematoda</taxon>
        <taxon>Chromadorea</taxon>
        <taxon>Rhabditida</taxon>
        <taxon>Rhabditina</taxon>
        <taxon>Rhabditomorpha</taxon>
        <taxon>Rhabditoidea</taxon>
        <taxon>Rhabditidae</taxon>
        <taxon>Peloderinae</taxon>
        <taxon>Caenorhabditis</taxon>
    </lineage>
</organism>
<dbReference type="Proteomes" id="UP000005237">
    <property type="component" value="Unassembled WGS sequence"/>
</dbReference>
<reference evidence="3" key="1">
    <citation type="submission" date="2010-08" db="EMBL/GenBank/DDBJ databases">
        <authorList>
            <consortium name="Caenorhabditis japonica Sequencing Consortium"/>
            <person name="Wilson R.K."/>
        </authorList>
    </citation>
    <scope>NUCLEOTIDE SEQUENCE [LARGE SCALE GENOMIC DNA]</scope>
    <source>
        <strain evidence="3">DF5081</strain>
    </source>
</reference>